<dbReference type="CDD" id="cd07731">
    <property type="entry name" value="ComA-like_MBL-fold"/>
    <property type="match status" value="1"/>
</dbReference>
<reference evidence="3" key="2">
    <citation type="journal article" date="2021" name="PeerJ">
        <title>Extensive microbial diversity within the chicken gut microbiome revealed by metagenomics and culture.</title>
        <authorList>
            <person name="Gilroy R."/>
            <person name="Ravi A."/>
            <person name="Getino M."/>
            <person name="Pursley I."/>
            <person name="Horton D.L."/>
            <person name="Alikhan N.F."/>
            <person name="Baker D."/>
            <person name="Gharbi K."/>
            <person name="Hall N."/>
            <person name="Watson M."/>
            <person name="Adriaenssens E.M."/>
            <person name="Foster-Nyarko E."/>
            <person name="Jarju S."/>
            <person name="Secka A."/>
            <person name="Antonio M."/>
            <person name="Oren A."/>
            <person name="Chaudhuri R.R."/>
            <person name="La Ragione R."/>
            <person name="Hildebrand F."/>
            <person name="Pallen M.J."/>
        </authorList>
    </citation>
    <scope>NUCLEOTIDE SEQUENCE</scope>
    <source>
        <strain evidence="3">ChiW17-6978</strain>
    </source>
</reference>
<reference evidence="3" key="1">
    <citation type="submission" date="2020-10" db="EMBL/GenBank/DDBJ databases">
        <authorList>
            <person name="Gilroy R."/>
        </authorList>
    </citation>
    <scope>NUCLEOTIDE SEQUENCE</scope>
    <source>
        <strain evidence="3">ChiW17-6978</strain>
    </source>
</reference>
<dbReference type="Pfam" id="PF00753">
    <property type="entry name" value="Lactamase_B"/>
    <property type="match status" value="1"/>
</dbReference>
<dbReference type="PANTHER" id="PTHR30619:SF1">
    <property type="entry name" value="RECOMBINATION PROTEIN 2"/>
    <property type="match status" value="1"/>
</dbReference>
<keyword evidence="1" id="KW-0812">Transmembrane</keyword>
<keyword evidence="1" id="KW-0472">Membrane</keyword>
<dbReference type="AlphaFoldDB" id="A0A9D1GQ78"/>
<name>A0A9D1GQ78_9MOLU</name>
<feature type="transmembrane region" description="Helical" evidence="1">
    <location>
        <begin position="51"/>
        <end position="72"/>
    </location>
</feature>
<organism evidence="3 4">
    <name type="scientific">Candidatus Pelethenecus faecipullorum</name>
    <dbReference type="NCBI Taxonomy" id="2840900"/>
    <lineage>
        <taxon>Bacteria</taxon>
        <taxon>Bacillati</taxon>
        <taxon>Mycoplasmatota</taxon>
        <taxon>Mollicutes</taxon>
        <taxon>Candidatus Pelethenecus</taxon>
    </lineage>
</organism>
<dbReference type="SUPFAM" id="SSF56281">
    <property type="entry name" value="Metallo-hydrolase/oxidoreductase"/>
    <property type="match status" value="1"/>
</dbReference>
<evidence type="ECO:0000313" key="4">
    <source>
        <dbReference type="Proteomes" id="UP000886758"/>
    </source>
</evidence>
<dbReference type="Gene3D" id="3.60.15.10">
    <property type="entry name" value="Ribonuclease Z/Hydroxyacylglutathione hydrolase-like"/>
    <property type="match status" value="1"/>
</dbReference>
<proteinExistence type="predicted"/>
<dbReference type="PANTHER" id="PTHR30619">
    <property type="entry name" value="DNA INTERNALIZATION/COMPETENCE PROTEIN COMEC/REC2"/>
    <property type="match status" value="1"/>
</dbReference>
<dbReference type="InterPro" id="IPR035681">
    <property type="entry name" value="ComA-like_MBL"/>
</dbReference>
<gene>
    <name evidence="3" type="ORF">IAD46_00175</name>
</gene>
<dbReference type="InterPro" id="IPR036866">
    <property type="entry name" value="RibonucZ/Hydroxyglut_hydro"/>
</dbReference>
<evidence type="ECO:0000313" key="3">
    <source>
        <dbReference type="EMBL" id="HIT49423.1"/>
    </source>
</evidence>
<dbReference type="InterPro" id="IPR001279">
    <property type="entry name" value="Metallo-B-lactamas"/>
</dbReference>
<dbReference type="Proteomes" id="UP000886758">
    <property type="component" value="Unassembled WGS sequence"/>
</dbReference>
<dbReference type="InterPro" id="IPR052159">
    <property type="entry name" value="Competence_DNA_uptake"/>
</dbReference>
<evidence type="ECO:0000259" key="2">
    <source>
        <dbReference type="Pfam" id="PF00753"/>
    </source>
</evidence>
<evidence type="ECO:0000256" key="1">
    <source>
        <dbReference type="SAM" id="Phobius"/>
    </source>
</evidence>
<comment type="caution">
    <text evidence="3">The sequence shown here is derived from an EMBL/GenBank/DDBJ whole genome shotgun (WGS) entry which is preliminary data.</text>
</comment>
<sequence>MYEVRKNKKGKYAVYKDNAKRASKVFSSEKEAQLYVSRMTKKKTAGLKKRFGVKGFVLVVLLIVCILGFFFIKERFFSPDTPKQTVVFEDADLKIHFLELGNEYTGDCTYIKAGDVDILIDAGSRKDSAPVIKKYLDRYLEDDTLEYVIATHGDQDHIAAFVGNKSGSTQTGILYQYQVDTIITASRSNKTTAIYRDFTAAVSMLEANGTNHYTAEECWNNENGAKRRFQITDEIYLDILWNQFYFTTTSDENNYSVCVMLSYFDQHFMFTGDLEKEGEEAMAAYYDGSSSEKTLPHVALFKAGHHGSKTSSNDCLLQKITPEIVCVCCCAGGSEYTANYNNVFPTQEMITRVARYTDQIYVTSLYNENTLQFQSFNGNITVYSDGNGVDVIGSNHSTILKDSDWFNEKVYVIGNNRCSGKGKKDFYTKDTPGAIEVIRRVWPTI</sequence>
<protein>
    <submittedName>
        <fullName evidence="3">MBL fold metallo-hydrolase</fullName>
    </submittedName>
</protein>
<dbReference type="EMBL" id="DVLF01000007">
    <property type="protein sequence ID" value="HIT49423.1"/>
    <property type="molecule type" value="Genomic_DNA"/>
</dbReference>
<keyword evidence="1" id="KW-1133">Transmembrane helix</keyword>
<accession>A0A9D1GQ78</accession>
<feature type="domain" description="Metallo-beta-lactamase" evidence="2">
    <location>
        <begin position="105"/>
        <end position="160"/>
    </location>
</feature>